<dbReference type="AlphaFoldDB" id="A0A3P6S3D9"/>
<name>A0A3P6S3D9_CYLGO</name>
<organism evidence="1 2">
    <name type="scientific">Cylicostephanus goldi</name>
    <name type="common">Nematode worm</name>
    <dbReference type="NCBI Taxonomy" id="71465"/>
    <lineage>
        <taxon>Eukaryota</taxon>
        <taxon>Metazoa</taxon>
        <taxon>Ecdysozoa</taxon>
        <taxon>Nematoda</taxon>
        <taxon>Chromadorea</taxon>
        <taxon>Rhabditida</taxon>
        <taxon>Rhabditina</taxon>
        <taxon>Rhabditomorpha</taxon>
        <taxon>Strongyloidea</taxon>
        <taxon>Strongylidae</taxon>
        <taxon>Cylicostephanus</taxon>
    </lineage>
</organism>
<keyword evidence="2" id="KW-1185">Reference proteome</keyword>
<dbReference type="Proteomes" id="UP000271889">
    <property type="component" value="Unassembled WGS sequence"/>
</dbReference>
<reference evidence="1 2" key="1">
    <citation type="submission" date="2018-11" db="EMBL/GenBank/DDBJ databases">
        <authorList>
            <consortium name="Pathogen Informatics"/>
        </authorList>
    </citation>
    <scope>NUCLEOTIDE SEQUENCE [LARGE SCALE GENOMIC DNA]</scope>
</reference>
<sequence>MMMKSLKKMPPLPPPLLDDEVEQDLLLMPAWKQKNGQEIVYVVGLAFKTVKPEATLKLLPYKEDTKLEIEYRVAL</sequence>
<dbReference type="EMBL" id="UYRV01021770">
    <property type="protein sequence ID" value="VDK70222.1"/>
    <property type="molecule type" value="Genomic_DNA"/>
</dbReference>
<evidence type="ECO:0000313" key="1">
    <source>
        <dbReference type="EMBL" id="VDK70222.1"/>
    </source>
</evidence>
<evidence type="ECO:0000313" key="2">
    <source>
        <dbReference type="Proteomes" id="UP000271889"/>
    </source>
</evidence>
<protein>
    <submittedName>
        <fullName evidence="1">Uncharacterized protein</fullName>
    </submittedName>
</protein>
<gene>
    <name evidence="1" type="ORF">CGOC_LOCUS6595</name>
</gene>
<accession>A0A3P6S3D9</accession>
<proteinExistence type="predicted"/>